<dbReference type="PANTHER" id="PTHR30399:SF1">
    <property type="entry name" value="UTP PYROPHOSPHATASE"/>
    <property type="match status" value="1"/>
</dbReference>
<proteinExistence type="predicted"/>
<dbReference type="Gene3D" id="3.30.2010.10">
    <property type="entry name" value="Metalloproteases ('zincins'), catalytic domain"/>
    <property type="match status" value="1"/>
</dbReference>
<protein>
    <recommendedName>
        <fullName evidence="1">YgjP-like metallopeptidase domain-containing protein</fullName>
    </recommendedName>
</protein>
<feature type="domain" description="YgjP-like metallopeptidase" evidence="1">
    <location>
        <begin position="23"/>
        <end position="225"/>
    </location>
</feature>
<dbReference type="InterPro" id="IPR002725">
    <property type="entry name" value="YgjP-like_metallopeptidase"/>
</dbReference>
<organism evidence="2">
    <name type="scientific">uncultured organism</name>
    <dbReference type="NCBI Taxonomy" id="155900"/>
    <lineage>
        <taxon>unclassified sequences</taxon>
        <taxon>environmental samples</taxon>
    </lineage>
</organism>
<evidence type="ECO:0000313" key="2">
    <source>
        <dbReference type="EMBL" id="QEA04353.1"/>
    </source>
</evidence>
<sequence>MLPRTLTVGETVIPLRRRVQRRRTIALHLLPGPVLELRLPRGCPEAVVRRFLDSRRSWVERALPGLPVPRRLEEGAPHPVLGVEYPLRLERAGRYGGEVRDGTLRLTLPGLDEGRVAEALRRFYRTRAERVFAERLSHWCDRLAHWPLGQPGLRLRRMRRRWGSCSRSGEVTLNVRLVERDEALIDLVVVHELCHLLEFNHSRRFYALMDEALPDWRARSEALDSGALGPDV</sequence>
<gene>
    <name evidence="2" type="ORF">KBTEX_00661</name>
</gene>
<name>A0A5B8R8Q7_9ZZZZ</name>
<accession>A0A5B8R8Q7</accession>
<evidence type="ECO:0000259" key="1">
    <source>
        <dbReference type="Pfam" id="PF01863"/>
    </source>
</evidence>
<dbReference type="AlphaFoldDB" id="A0A5B8R8Q7"/>
<dbReference type="EMBL" id="MN079082">
    <property type="protein sequence ID" value="QEA04353.1"/>
    <property type="molecule type" value="Genomic_DNA"/>
</dbReference>
<dbReference type="InterPro" id="IPR053136">
    <property type="entry name" value="UTP_pyrophosphatase-like"/>
</dbReference>
<dbReference type="PANTHER" id="PTHR30399">
    <property type="entry name" value="UNCHARACTERIZED PROTEIN YGJP"/>
    <property type="match status" value="1"/>
</dbReference>
<reference evidence="2" key="1">
    <citation type="submission" date="2019-06" db="EMBL/GenBank/DDBJ databases">
        <authorList>
            <person name="Murdoch R.W."/>
            <person name="Fathepure B."/>
        </authorList>
    </citation>
    <scope>NUCLEOTIDE SEQUENCE</scope>
</reference>
<dbReference type="CDD" id="cd07344">
    <property type="entry name" value="M48_yhfN_like"/>
    <property type="match status" value="1"/>
</dbReference>
<dbReference type="Pfam" id="PF01863">
    <property type="entry name" value="YgjP-like"/>
    <property type="match status" value="1"/>
</dbReference>